<dbReference type="InterPro" id="IPR023030">
    <property type="entry name" value="Bifunc_HldE"/>
</dbReference>
<dbReference type="GO" id="GO:0033785">
    <property type="term" value="F:heptose 7-phosphate kinase activity"/>
    <property type="evidence" value="ECO:0007669"/>
    <property type="project" value="UniProtKB-UniRule"/>
</dbReference>
<dbReference type="Proteomes" id="UP000467327">
    <property type="component" value="Chromosome"/>
</dbReference>
<keyword evidence="3 11" id="KW-0808">Transferase</keyword>
<evidence type="ECO:0000313" key="14">
    <source>
        <dbReference type="EMBL" id="BBX09847.1"/>
    </source>
</evidence>
<dbReference type="InterPro" id="IPR029056">
    <property type="entry name" value="Ribokinase-like"/>
</dbReference>
<evidence type="ECO:0000313" key="15">
    <source>
        <dbReference type="Proteomes" id="UP000467327"/>
    </source>
</evidence>
<feature type="binding site" evidence="11">
    <location>
        <begin position="200"/>
        <end position="203"/>
    </location>
    <ligand>
        <name>ATP</name>
        <dbReference type="ChEBI" id="CHEBI:30616"/>
    </ligand>
</feature>
<dbReference type="EC" id="2.7.7.70" evidence="11"/>
<dbReference type="InterPro" id="IPR004821">
    <property type="entry name" value="Cyt_trans-like"/>
</dbReference>
<dbReference type="KEGG" id="maic:MAIC_46500"/>
<dbReference type="NCBIfam" id="TIGR02199">
    <property type="entry name" value="rfaE_dom_II"/>
    <property type="match status" value="1"/>
</dbReference>
<gene>
    <name evidence="11 14" type="primary">hldE</name>
    <name evidence="14" type="ORF">MAIC_46500</name>
</gene>
<comment type="similarity">
    <text evidence="11">In the N-terminal section; belongs to the carbohydrate kinase PfkB family.</text>
</comment>
<dbReference type="RefSeq" id="WP_115319088.1">
    <property type="nucleotide sequence ID" value="NZ_AP022561.1"/>
</dbReference>
<comment type="function">
    <text evidence="2 11">Catalyzes the ADP transfer from ATP to D-glycero-beta-D-manno-heptose 1-phosphate, yielding ADP-D-glycero-beta-D-manno-heptose.</text>
</comment>
<sequence length="485" mass="51682">MESEVIEALFNKTVLVVGDLMLDRFVYGAVDRISPEAPIPVLRFREEVAMLGGAGNVACNIAALNGRAVLVGATGDDAEGSYISEVLCPASQIEARLVRSENYATTVKTRYVCEGQQILRLDREETLLDVASLERIRSTVREAIDDADALILSDYAKGSLTPDSIRAHIKAANEAGVPVIVDPKSRDYSLYRNADVITPNANEAAAATGHDCSTDEGAGHAARKILQDFRIGAVLITRGAQGMTLLAPMSGVEQPFHIRTKGSSVYDVSGAGDTVIATLSLAISAGIDIKVAAQLANSAAGIVVGKLGTAVVSADELVRAVAGTADMSFCRTREQTVAQVRQWRNEGLKVGFANGCFDLVHPGHVALLRQARDQCDRLVVALNADASVRRLKGGNRPIQDQYSRAAVIGSLRSVDLVTLFDEDTPLELIKLIRPDVLIKGDDYAIQDVIGGELVQQWGGQVYLVPLEKGHSTTNIIARSEGAVVG</sequence>
<name>A0AAD1HQH4_9MYCO</name>
<keyword evidence="9 11" id="KW-0119">Carbohydrate metabolism</keyword>
<comment type="catalytic activity">
    <reaction evidence="11">
        <text>D-glycero-beta-D-manno-heptose 7-phosphate + ATP = D-glycero-beta-D-manno-heptose 1,7-bisphosphate + ADP + H(+)</text>
        <dbReference type="Rhea" id="RHEA:27473"/>
        <dbReference type="ChEBI" id="CHEBI:15378"/>
        <dbReference type="ChEBI" id="CHEBI:30616"/>
        <dbReference type="ChEBI" id="CHEBI:60204"/>
        <dbReference type="ChEBI" id="CHEBI:60208"/>
        <dbReference type="ChEBI" id="CHEBI:456216"/>
        <dbReference type="EC" id="2.7.1.167"/>
    </reaction>
</comment>
<dbReference type="InterPro" id="IPR011611">
    <property type="entry name" value="PfkB_dom"/>
</dbReference>
<evidence type="ECO:0000259" key="12">
    <source>
        <dbReference type="Pfam" id="PF00294"/>
    </source>
</evidence>
<keyword evidence="4 11" id="KW-0548">Nucleotidyltransferase</keyword>
<dbReference type="GO" id="GO:0005524">
    <property type="term" value="F:ATP binding"/>
    <property type="evidence" value="ECO:0007669"/>
    <property type="project" value="UniProtKB-UniRule"/>
</dbReference>
<dbReference type="GO" id="GO:0005829">
    <property type="term" value="C:cytosol"/>
    <property type="evidence" value="ECO:0007669"/>
    <property type="project" value="TreeGrafter"/>
</dbReference>
<evidence type="ECO:0000256" key="3">
    <source>
        <dbReference type="ARBA" id="ARBA00022679"/>
    </source>
</evidence>
<dbReference type="SUPFAM" id="SSF52374">
    <property type="entry name" value="Nucleotidylyl transferase"/>
    <property type="match status" value="1"/>
</dbReference>
<dbReference type="NCBIfam" id="TIGR02198">
    <property type="entry name" value="rfaE_dom_I"/>
    <property type="match status" value="1"/>
</dbReference>
<dbReference type="InterPro" id="IPR011914">
    <property type="entry name" value="RfaE_dom_II"/>
</dbReference>
<dbReference type="CDD" id="cd01172">
    <property type="entry name" value="RfaE_like"/>
    <property type="match status" value="1"/>
</dbReference>
<dbReference type="AlphaFoldDB" id="A0AAD1HQH4"/>
<feature type="domain" description="Cytidyltransferase-like" evidence="13">
    <location>
        <begin position="353"/>
        <end position="446"/>
    </location>
</feature>
<dbReference type="HAMAP" id="MF_01603">
    <property type="entry name" value="HldE"/>
    <property type="match status" value="1"/>
</dbReference>
<comment type="function">
    <text evidence="1 11">Catalyzes the phosphorylation of D-glycero-D-manno-heptose 7-phosphate at the C-1 position to selectively form D-glycero-beta-D-manno-heptose-1,7-bisphosphate.</text>
</comment>
<dbReference type="GO" id="GO:0033786">
    <property type="term" value="F:heptose-1-phosphate adenylyltransferase activity"/>
    <property type="evidence" value="ECO:0007669"/>
    <property type="project" value="UniProtKB-UniRule"/>
</dbReference>
<dbReference type="Pfam" id="PF00294">
    <property type="entry name" value="PfkB"/>
    <property type="match status" value="1"/>
</dbReference>
<comment type="similarity">
    <text evidence="11">In the C-terminal section; belongs to the cytidylyltransferase family.</text>
</comment>
<dbReference type="EMBL" id="AP022561">
    <property type="protein sequence ID" value="BBX09847.1"/>
    <property type="molecule type" value="Genomic_DNA"/>
</dbReference>
<evidence type="ECO:0000256" key="7">
    <source>
        <dbReference type="ARBA" id="ARBA00022840"/>
    </source>
</evidence>
<dbReference type="InterPro" id="IPR014729">
    <property type="entry name" value="Rossmann-like_a/b/a_fold"/>
</dbReference>
<dbReference type="SUPFAM" id="SSF53613">
    <property type="entry name" value="Ribokinase-like"/>
    <property type="match status" value="1"/>
</dbReference>
<dbReference type="PANTHER" id="PTHR46969:SF1">
    <property type="entry name" value="BIFUNCTIONAL PROTEIN HLDE"/>
    <property type="match status" value="1"/>
</dbReference>
<dbReference type="EC" id="2.7.1.167" evidence="11"/>
<reference evidence="14 15" key="1">
    <citation type="journal article" date="2019" name="Emerg. Microbes Infect.">
        <title>Comprehensive subspecies identification of 175 nontuberculous mycobacteria species based on 7547 genomic profiles.</title>
        <authorList>
            <person name="Matsumoto Y."/>
            <person name="Kinjo T."/>
            <person name="Motooka D."/>
            <person name="Nabeya D."/>
            <person name="Jung N."/>
            <person name="Uechi K."/>
            <person name="Horii T."/>
            <person name="Iida T."/>
            <person name="Fujita J."/>
            <person name="Nakamura S."/>
        </authorList>
    </citation>
    <scope>NUCLEOTIDE SEQUENCE [LARGE SCALE GENOMIC DNA]</scope>
    <source>
        <strain evidence="14 15">JCM 6376</strain>
    </source>
</reference>
<evidence type="ECO:0000259" key="13">
    <source>
        <dbReference type="Pfam" id="PF01467"/>
    </source>
</evidence>
<evidence type="ECO:0000256" key="9">
    <source>
        <dbReference type="ARBA" id="ARBA00023277"/>
    </source>
</evidence>
<keyword evidence="5 11" id="KW-0547">Nucleotide-binding</keyword>
<comment type="pathway">
    <text evidence="11">Nucleotide-sugar biosynthesis; ADP-L-glycero-beta-D-manno-heptose biosynthesis; ADP-L-glycero-beta-D-manno-heptose from D-glycero-beta-D-manno-heptose 7-phosphate: step 1/4.</text>
</comment>
<comment type="pathway">
    <text evidence="11">Nucleotide-sugar biosynthesis; ADP-L-glycero-beta-D-manno-heptose biosynthesis; ADP-L-glycero-beta-D-manno-heptose from D-glycero-beta-D-manno-heptose 7-phosphate: step 3/4.</text>
</comment>
<dbReference type="Gene3D" id="3.40.1190.20">
    <property type="match status" value="1"/>
</dbReference>
<evidence type="ECO:0000256" key="1">
    <source>
        <dbReference type="ARBA" id="ARBA00002319"/>
    </source>
</evidence>
<feature type="domain" description="Carbohydrate kinase PfkB" evidence="12">
    <location>
        <begin position="13"/>
        <end position="311"/>
    </location>
</feature>
<dbReference type="InterPro" id="IPR011913">
    <property type="entry name" value="RfaE_dom_I"/>
</dbReference>
<evidence type="ECO:0000256" key="10">
    <source>
        <dbReference type="ARBA" id="ARBA00047428"/>
    </source>
</evidence>
<keyword evidence="8 11" id="KW-0511">Multifunctional enzyme</keyword>
<evidence type="ECO:0000256" key="8">
    <source>
        <dbReference type="ARBA" id="ARBA00023268"/>
    </source>
</evidence>
<keyword evidence="7 11" id="KW-0067">ATP-binding</keyword>
<dbReference type="PANTHER" id="PTHR46969">
    <property type="entry name" value="BIFUNCTIONAL PROTEIN HLDE"/>
    <property type="match status" value="1"/>
</dbReference>
<keyword evidence="6 11" id="KW-0418">Kinase</keyword>
<evidence type="ECO:0000256" key="6">
    <source>
        <dbReference type="ARBA" id="ARBA00022777"/>
    </source>
</evidence>
<evidence type="ECO:0000256" key="4">
    <source>
        <dbReference type="ARBA" id="ARBA00022695"/>
    </source>
</evidence>
<dbReference type="NCBIfam" id="TIGR00125">
    <property type="entry name" value="cyt_tran_rel"/>
    <property type="match status" value="1"/>
</dbReference>
<feature type="region of interest" description="Ribokinase" evidence="11">
    <location>
        <begin position="1"/>
        <end position="323"/>
    </location>
</feature>
<evidence type="ECO:0000256" key="11">
    <source>
        <dbReference type="HAMAP-Rule" id="MF_01603"/>
    </source>
</evidence>
<feature type="active site" evidence="11">
    <location>
        <position position="273"/>
    </location>
</feature>
<comment type="subunit">
    <text evidence="11">Homodimer.</text>
</comment>
<protein>
    <recommendedName>
        <fullName evidence="11">Bifunctional protein HldE</fullName>
    </recommendedName>
    <domain>
        <recommendedName>
            <fullName evidence="11">D-beta-D-heptose 7-phosphate kinase</fullName>
            <ecNumber evidence="11">2.7.1.167</ecNumber>
        </recommendedName>
        <alternativeName>
            <fullName evidence="11">D-beta-D-heptose 7-phosphotransferase</fullName>
        </alternativeName>
        <alternativeName>
            <fullName evidence="11">D-glycero-beta-D-manno-heptose-7-phosphate kinase</fullName>
        </alternativeName>
    </domain>
    <domain>
        <recommendedName>
            <fullName evidence="11">D-beta-D-heptose 1-phosphate adenylyltransferase</fullName>
            <ecNumber evidence="11">2.7.7.70</ecNumber>
        </recommendedName>
        <alternativeName>
            <fullName evidence="11">D-glycero-beta-D-manno-heptose 1-phosphate adenylyltransferase</fullName>
        </alternativeName>
    </domain>
</protein>
<dbReference type="FunFam" id="3.40.1190.20:FF:000002">
    <property type="entry name" value="Bifunctional protein HldE"/>
    <property type="match status" value="1"/>
</dbReference>
<evidence type="ECO:0000256" key="5">
    <source>
        <dbReference type="ARBA" id="ARBA00022741"/>
    </source>
</evidence>
<dbReference type="Gene3D" id="3.40.50.620">
    <property type="entry name" value="HUPs"/>
    <property type="match status" value="1"/>
</dbReference>
<organism evidence="14 15">
    <name type="scientific">Mycolicibacterium aichiense</name>
    <dbReference type="NCBI Taxonomy" id="1799"/>
    <lineage>
        <taxon>Bacteria</taxon>
        <taxon>Bacillati</taxon>
        <taxon>Actinomycetota</taxon>
        <taxon>Actinomycetes</taxon>
        <taxon>Mycobacteriales</taxon>
        <taxon>Mycobacteriaceae</taxon>
        <taxon>Mycolicibacterium</taxon>
    </lineage>
</organism>
<feature type="region of interest" description="Cytidylyltransferase" evidence="11">
    <location>
        <begin position="352"/>
        <end position="485"/>
    </location>
</feature>
<evidence type="ECO:0000256" key="2">
    <source>
        <dbReference type="ARBA" id="ARBA00003753"/>
    </source>
</evidence>
<dbReference type="Pfam" id="PF01467">
    <property type="entry name" value="CTP_transf_like"/>
    <property type="match status" value="1"/>
</dbReference>
<comment type="catalytic activity">
    <reaction evidence="10 11">
        <text>D-glycero-beta-D-manno-heptose 1-phosphate + ATP + H(+) = ADP-D-glycero-beta-D-manno-heptose + diphosphate</text>
        <dbReference type="Rhea" id="RHEA:27465"/>
        <dbReference type="ChEBI" id="CHEBI:15378"/>
        <dbReference type="ChEBI" id="CHEBI:30616"/>
        <dbReference type="ChEBI" id="CHEBI:33019"/>
        <dbReference type="ChEBI" id="CHEBI:59967"/>
        <dbReference type="ChEBI" id="CHEBI:61593"/>
        <dbReference type="EC" id="2.7.7.70"/>
    </reaction>
</comment>
<keyword evidence="15" id="KW-1185">Reference proteome</keyword>
<proteinExistence type="inferred from homology"/>
<accession>A0AAD1HQH4</accession>
<dbReference type="GO" id="GO:0016773">
    <property type="term" value="F:phosphotransferase activity, alcohol group as acceptor"/>
    <property type="evidence" value="ECO:0007669"/>
    <property type="project" value="InterPro"/>
</dbReference>